<protein>
    <submittedName>
        <fullName evidence="2">Ethanolamine utilization protein EutJ</fullName>
    </submittedName>
</protein>
<dbReference type="InterPro" id="IPR043129">
    <property type="entry name" value="ATPase_NBD"/>
</dbReference>
<keyword evidence="3" id="KW-1185">Reference proteome</keyword>
<reference evidence="2 3" key="1">
    <citation type="journal article" date="2023" name="Microorganisms">
        <title>Thiorhodovibrio frisius and Trv. litoralis spp. nov., Two Novel Members from a Clade of Fastidious Purple Sulfur Bacteria That Exhibit Unique Red-Shifted Light-Harvesting Capabilities.</title>
        <authorList>
            <person name="Methner A."/>
            <person name="Kuzyk S.B."/>
            <person name="Petersen J."/>
            <person name="Bauer S."/>
            <person name="Brinkmann H."/>
            <person name="Sichau K."/>
            <person name="Wanner G."/>
            <person name="Wolf J."/>
            <person name="Neumann-Schaal M."/>
            <person name="Henke P."/>
            <person name="Tank M."/>
            <person name="Sproer C."/>
            <person name="Bunk B."/>
            <person name="Overmann J."/>
        </authorList>
    </citation>
    <scope>NUCLEOTIDE SEQUENCE [LARGE SCALE GENOMIC DNA]</scope>
    <source>
        <strain evidence="2 3">DSM 6702</strain>
    </source>
</reference>
<dbReference type="Proteomes" id="UP001432180">
    <property type="component" value="Chromosome"/>
</dbReference>
<accession>A0ABZ0S6P4</accession>
<organism evidence="2 3">
    <name type="scientific">Thiorhodovibrio winogradskyi</name>
    <dbReference type="NCBI Taxonomy" id="77007"/>
    <lineage>
        <taxon>Bacteria</taxon>
        <taxon>Pseudomonadati</taxon>
        <taxon>Pseudomonadota</taxon>
        <taxon>Gammaproteobacteria</taxon>
        <taxon>Chromatiales</taxon>
        <taxon>Chromatiaceae</taxon>
        <taxon>Thiorhodovibrio</taxon>
    </lineage>
</organism>
<dbReference type="CDD" id="cd24049">
    <property type="entry name" value="ASKHA_NBD_PilM"/>
    <property type="match status" value="1"/>
</dbReference>
<dbReference type="SMART" id="SM00842">
    <property type="entry name" value="FtsA"/>
    <property type="match status" value="1"/>
</dbReference>
<sequence>MFNLGRNKKALLGIDISSTSIKLVELARTGSYSSGMYRVEAFAMEPLPAGAMTEKKITDVEVVGGVIQKALARSRSKARQAAVAVPASAAITKTIAMSSALSDSEMEAQIQLEADQYIPYPLEEVNLDFDILGPSSVSSEMVDVLLAASRRENVDDRVAALELAGLTAEVVDIETYAMENACALQLANIDEALEAKIIAVADVGATTTTLHVLHGGSIVYTREQNFGGNQLLSDLQRRYDLSVEDALKGLNQPAAAQPNPLDKGGLPENAETEVIGPFKEALAQQVSRALQFFYSASSFGRTDQLILAGGAARLLNIADLVEQRLGFPVQVANPFEDMVLARGVDRDGLERVAPGMMIAVGLALRGCN</sequence>
<dbReference type="InterPro" id="IPR050696">
    <property type="entry name" value="FtsA/MreB"/>
</dbReference>
<name>A0ABZ0S6P4_9GAMM</name>
<dbReference type="EMBL" id="CP121472">
    <property type="protein sequence ID" value="WPL15901.1"/>
    <property type="molecule type" value="Genomic_DNA"/>
</dbReference>
<dbReference type="PANTHER" id="PTHR32432:SF3">
    <property type="entry name" value="ETHANOLAMINE UTILIZATION PROTEIN EUTJ"/>
    <property type="match status" value="1"/>
</dbReference>
<dbReference type="RefSeq" id="WP_328986450.1">
    <property type="nucleotide sequence ID" value="NZ_CP121472.1"/>
</dbReference>
<dbReference type="Gene3D" id="3.30.420.40">
    <property type="match status" value="2"/>
</dbReference>
<dbReference type="Pfam" id="PF11104">
    <property type="entry name" value="PilM_2"/>
    <property type="match status" value="1"/>
</dbReference>
<dbReference type="NCBIfam" id="TIGR01175">
    <property type="entry name" value="pilM"/>
    <property type="match status" value="1"/>
</dbReference>
<dbReference type="PANTHER" id="PTHR32432">
    <property type="entry name" value="CELL DIVISION PROTEIN FTSA-RELATED"/>
    <property type="match status" value="1"/>
</dbReference>
<evidence type="ECO:0000259" key="1">
    <source>
        <dbReference type="SMART" id="SM00842"/>
    </source>
</evidence>
<proteinExistence type="predicted"/>
<dbReference type="SUPFAM" id="SSF53067">
    <property type="entry name" value="Actin-like ATPase domain"/>
    <property type="match status" value="2"/>
</dbReference>
<gene>
    <name evidence="2" type="ORF">Thiowin_00830</name>
</gene>
<dbReference type="InterPro" id="IPR005883">
    <property type="entry name" value="PilM"/>
</dbReference>
<feature type="domain" description="SHS2" evidence="1">
    <location>
        <begin position="11"/>
        <end position="182"/>
    </location>
</feature>
<dbReference type="Gene3D" id="3.30.1490.300">
    <property type="match status" value="1"/>
</dbReference>
<dbReference type="InterPro" id="IPR003494">
    <property type="entry name" value="SHS2_FtsA"/>
</dbReference>
<evidence type="ECO:0000313" key="3">
    <source>
        <dbReference type="Proteomes" id="UP001432180"/>
    </source>
</evidence>
<evidence type="ECO:0000313" key="2">
    <source>
        <dbReference type="EMBL" id="WPL15901.1"/>
    </source>
</evidence>
<dbReference type="PIRSF" id="PIRSF019169">
    <property type="entry name" value="PilM"/>
    <property type="match status" value="1"/>
</dbReference>